<sequence>MKKSEIFSESTIPPPSMQIVADFVQFADYWPHFLAPKHFNFFPQRGVEVIEERCIGFIPSTCFYSDSRSSRLCLTVVVMAARIQS</sequence>
<protein>
    <submittedName>
        <fullName evidence="1">Uncharacterized protein</fullName>
    </submittedName>
</protein>
<organism evidence="1 2">
    <name type="scientific">Clavelina lepadiformis</name>
    <name type="common">Light-bulb sea squirt</name>
    <name type="synonym">Ascidia lepadiformis</name>
    <dbReference type="NCBI Taxonomy" id="159417"/>
    <lineage>
        <taxon>Eukaryota</taxon>
        <taxon>Metazoa</taxon>
        <taxon>Chordata</taxon>
        <taxon>Tunicata</taxon>
        <taxon>Ascidiacea</taxon>
        <taxon>Aplousobranchia</taxon>
        <taxon>Clavelinidae</taxon>
        <taxon>Clavelina</taxon>
    </lineage>
</organism>
<proteinExistence type="predicted"/>
<comment type="caution">
    <text evidence="1">The sequence shown here is derived from an EMBL/GenBank/DDBJ whole genome shotgun (WGS) entry which is preliminary data.</text>
</comment>
<dbReference type="EMBL" id="CAWYQH010000097">
    <property type="protein sequence ID" value="CAK8683413.1"/>
    <property type="molecule type" value="Genomic_DNA"/>
</dbReference>
<evidence type="ECO:0000313" key="2">
    <source>
        <dbReference type="Proteomes" id="UP001642483"/>
    </source>
</evidence>
<reference evidence="1 2" key="1">
    <citation type="submission" date="2024-02" db="EMBL/GenBank/DDBJ databases">
        <authorList>
            <person name="Daric V."/>
            <person name="Darras S."/>
        </authorList>
    </citation>
    <scope>NUCLEOTIDE SEQUENCE [LARGE SCALE GENOMIC DNA]</scope>
</reference>
<keyword evidence="2" id="KW-1185">Reference proteome</keyword>
<gene>
    <name evidence="1" type="ORF">CVLEPA_LOCUS14491</name>
</gene>
<name>A0ABP0FVR0_CLALP</name>
<evidence type="ECO:0000313" key="1">
    <source>
        <dbReference type="EMBL" id="CAK8683413.1"/>
    </source>
</evidence>
<dbReference type="Proteomes" id="UP001642483">
    <property type="component" value="Unassembled WGS sequence"/>
</dbReference>
<accession>A0ABP0FVR0</accession>